<feature type="compositionally biased region" description="Polar residues" evidence="9">
    <location>
        <begin position="189"/>
        <end position="207"/>
    </location>
</feature>
<keyword evidence="12" id="KW-1185">Reference proteome</keyword>
<feature type="transmembrane region" description="Helical" evidence="10">
    <location>
        <begin position="41"/>
        <end position="67"/>
    </location>
</feature>
<feature type="transmembrane region" description="Helical" evidence="10">
    <location>
        <begin position="79"/>
        <end position="101"/>
    </location>
</feature>
<evidence type="ECO:0000256" key="1">
    <source>
        <dbReference type="ARBA" id="ARBA00002598"/>
    </source>
</evidence>
<reference evidence="11" key="1">
    <citation type="journal article" date="2021" name="Mol. Ecol. Resour.">
        <title>Apolygus lucorum genome provides insights into omnivorousness and mesophyll feeding.</title>
        <authorList>
            <person name="Liu Y."/>
            <person name="Liu H."/>
            <person name="Wang H."/>
            <person name="Huang T."/>
            <person name="Liu B."/>
            <person name="Yang B."/>
            <person name="Yin L."/>
            <person name="Li B."/>
            <person name="Zhang Y."/>
            <person name="Zhang S."/>
            <person name="Jiang F."/>
            <person name="Zhang X."/>
            <person name="Ren Y."/>
            <person name="Wang B."/>
            <person name="Wang S."/>
            <person name="Lu Y."/>
            <person name="Wu K."/>
            <person name="Fan W."/>
            <person name="Wang G."/>
        </authorList>
    </citation>
    <scope>NUCLEOTIDE SEQUENCE</scope>
    <source>
        <strain evidence="11">12Hb</strain>
    </source>
</reference>
<evidence type="ECO:0000256" key="8">
    <source>
        <dbReference type="ARBA" id="ARBA00035585"/>
    </source>
</evidence>
<accession>A0A8S9WTN0</accession>
<keyword evidence="3" id="KW-1003">Cell membrane</keyword>
<evidence type="ECO:0000256" key="10">
    <source>
        <dbReference type="SAM" id="Phobius"/>
    </source>
</evidence>
<evidence type="ECO:0000256" key="4">
    <source>
        <dbReference type="ARBA" id="ARBA00022692"/>
    </source>
</evidence>
<dbReference type="OrthoDB" id="409792at2759"/>
<keyword evidence="5 10" id="KW-1133">Transmembrane helix</keyword>
<evidence type="ECO:0000256" key="2">
    <source>
        <dbReference type="ARBA" id="ARBA00004651"/>
    </source>
</evidence>
<dbReference type="PANTHER" id="PTHR28259:SF1">
    <property type="entry name" value="FLUORIDE EXPORT PROTEIN 1-RELATED"/>
    <property type="match status" value="1"/>
</dbReference>
<evidence type="ECO:0000256" key="3">
    <source>
        <dbReference type="ARBA" id="ARBA00022475"/>
    </source>
</evidence>
<comment type="caution">
    <text evidence="11">The sequence shown here is derived from an EMBL/GenBank/DDBJ whole genome shotgun (WGS) entry which is preliminary data.</text>
</comment>
<dbReference type="PANTHER" id="PTHR28259">
    <property type="entry name" value="FLUORIDE EXPORT PROTEIN 1-RELATED"/>
    <property type="match status" value="1"/>
</dbReference>
<dbReference type="EMBL" id="WIXP02000015">
    <property type="protein sequence ID" value="KAF6199549.1"/>
    <property type="molecule type" value="Genomic_DNA"/>
</dbReference>
<proteinExistence type="inferred from homology"/>
<comment type="subcellular location">
    <subcellularLocation>
        <location evidence="2">Cell membrane</location>
        <topology evidence="2">Multi-pass membrane protein</topology>
    </subcellularLocation>
</comment>
<gene>
    <name evidence="11" type="ORF">GE061_007575</name>
</gene>
<feature type="region of interest" description="Disordered" evidence="9">
    <location>
        <begin position="187"/>
        <end position="218"/>
    </location>
</feature>
<protein>
    <recommendedName>
        <fullName evidence="13">Fluoride ion transporter CrcB</fullName>
    </recommendedName>
</protein>
<evidence type="ECO:0000256" key="5">
    <source>
        <dbReference type="ARBA" id="ARBA00022989"/>
    </source>
</evidence>
<dbReference type="GO" id="GO:0005886">
    <property type="term" value="C:plasma membrane"/>
    <property type="evidence" value="ECO:0007669"/>
    <property type="project" value="UniProtKB-SubCell"/>
</dbReference>
<comment type="catalytic activity">
    <reaction evidence="8">
        <text>fluoride(in) = fluoride(out)</text>
        <dbReference type="Rhea" id="RHEA:76159"/>
        <dbReference type="ChEBI" id="CHEBI:17051"/>
    </reaction>
    <physiologicalReaction direction="left-to-right" evidence="8">
        <dbReference type="Rhea" id="RHEA:76160"/>
    </physiologicalReaction>
</comment>
<keyword evidence="6 10" id="KW-0472">Membrane</keyword>
<dbReference type="Proteomes" id="UP000466442">
    <property type="component" value="Unassembled WGS sequence"/>
</dbReference>
<sequence>MGLFVKAFSILELPKTHNVYLGLTTGYCGTFSSFSSAALELFNVAAGTFTANALGSLVLAASTLLTLGTKPNNVPDEMIISDQLLCSILSAIGLGFCGALTTMSTYQSNQITVSQASKRKYFGPFTRRHFEIEITDINQNSSLQSILQSLIFVEFKLCFVCVRMEPIKAPVWDDPVPKEPYKLKDLPRTTANDSIPNPCSTGKSSFDSGDAPPPEWTRRGRRNAVWEITLDPALMSETVCCVEQPPDLDTVCSWVLRYDGILRSI</sequence>
<comment type="function">
    <text evidence="1">Fluoride channel required for the rapid expulsion of cytoplasmic fluoride.</text>
</comment>
<evidence type="ECO:0000313" key="11">
    <source>
        <dbReference type="EMBL" id="KAF6199549.1"/>
    </source>
</evidence>
<name>A0A8S9WTN0_APOLU</name>
<evidence type="ECO:0000256" key="6">
    <source>
        <dbReference type="ARBA" id="ARBA00023136"/>
    </source>
</evidence>
<dbReference type="Pfam" id="PF02537">
    <property type="entry name" value="CRCB"/>
    <property type="match status" value="1"/>
</dbReference>
<evidence type="ECO:0000313" key="12">
    <source>
        <dbReference type="Proteomes" id="UP000466442"/>
    </source>
</evidence>
<organism evidence="11 12">
    <name type="scientific">Apolygus lucorum</name>
    <name type="common">Small green plant bug</name>
    <name type="synonym">Lygocoris lucorum</name>
    <dbReference type="NCBI Taxonomy" id="248454"/>
    <lineage>
        <taxon>Eukaryota</taxon>
        <taxon>Metazoa</taxon>
        <taxon>Ecdysozoa</taxon>
        <taxon>Arthropoda</taxon>
        <taxon>Hexapoda</taxon>
        <taxon>Insecta</taxon>
        <taxon>Pterygota</taxon>
        <taxon>Neoptera</taxon>
        <taxon>Paraneoptera</taxon>
        <taxon>Hemiptera</taxon>
        <taxon>Heteroptera</taxon>
        <taxon>Panheteroptera</taxon>
        <taxon>Cimicomorpha</taxon>
        <taxon>Miridae</taxon>
        <taxon>Mirini</taxon>
        <taxon>Apolygus</taxon>
    </lineage>
</organism>
<evidence type="ECO:0008006" key="13">
    <source>
        <dbReference type="Google" id="ProtNLM"/>
    </source>
</evidence>
<comment type="similarity">
    <text evidence="7">Belongs to the fluoride channel Fluc/FEX (TC 1.A.43) family.</text>
</comment>
<keyword evidence="4 10" id="KW-0812">Transmembrane</keyword>
<dbReference type="GO" id="GO:1903425">
    <property type="term" value="F:fluoride transmembrane transporter activity"/>
    <property type="evidence" value="ECO:0007669"/>
    <property type="project" value="TreeGrafter"/>
</dbReference>
<evidence type="ECO:0000256" key="9">
    <source>
        <dbReference type="SAM" id="MobiDB-lite"/>
    </source>
</evidence>
<evidence type="ECO:0000256" key="7">
    <source>
        <dbReference type="ARBA" id="ARBA00035120"/>
    </source>
</evidence>
<dbReference type="AlphaFoldDB" id="A0A8S9WTN0"/>
<dbReference type="InterPro" id="IPR003691">
    <property type="entry name" value="FluC"/>
</dbReference>